<name>A0AA86MD88_9CLOT</name>
<gene>
    <name evidence="2" type="ORF">CNEO2_180078</name>
    <name evidence="1" type="ORF">CNEO_10318</name>
</gene>
<protein>
    <submittedName>
        <fullName evidence="1">Uncharacterized protein</fullName>
    </submittedName>
</protein>
<sequence>MNNYKQLIYEKFQNRYEDTMNEKFDNFYENIYRDMGINKASSISNILTKTIRPTKKRWIKIILNDKNSSYNKDLNSVVIQYKKIKSGELDKEKFKKFFGINSVEEYDKLQYSQLKKWETNDDLYLTDFKYIKDMKNKSILSAFKNDIYLFYLRCIEEYSIKNNNITKVPTILSEIPIDTSCKVDYLTEAQKKNLEFNDVDNQLTTLDRLISLDGEEQEEVLMKLEKNTYLEIKQGGNPDKYLDMMTQIALLKSIKYLNSFDTKIITYYYNNFLHVVTNAPIIQSFYEIIKDLGLPNTTYYYEALEDCFAKIGSINMTYNIEGNRMFGNILSCFIYNENGTKKVRVHLGAVLQDLAYKGSAFEYDKDLFNKLSSGAQQLAIWLQKRRYTLAIKSGDTKESISLKTYSNAIYFTTKRADRKRNKIIEYLDELSSVKLIIEKYTYEKKADISNLEYIPLSIQEKKKLKLLDDDIVGNTDESQLDTYKRNEMESLD</sequence>
<dbReference type="RefSeq" id="WP_210886103.1">
    <property type="nucleotide sequence ID" value="NZ_CAKJVE010000001.1"/>
</dbReference>
<reference evidence="1" key="1">
    <citation type="submission" date="2021-10" db="EMBL/GenBank/DDBJ databases">
        <authorList>
            <person name="Mesa V."/>
        </authorList>
    </citation>
    <scope>NUCLEOTIDE SEQUENCE</scope>
    <source>
        <strain evidence="1">CC3_PB</strain>
    </source>
</reference>
<evidence type="ECO:0000313" key="1">
    <source>
        <dbReference type="EMBL" id="CAG9701847.1"/>
    </source>
</evidence>
<evidence type="ECO:0000313" key="2">
    <source>
        <dbReference type="EMBL" id="CAI3552223.1"/>
    </source>
</evidence>
<accession>A0AA86MD88</accession>
<evidence type="ECO:0000313" key="3">
    <source>
        <dbReference type="Proteomes" id="UP000789738"/>
    </source>
</evidence>
<dbReference type="Proteomes" id="UP001189143">
    <property type="component" value="Unassembled WGS sequence"/>
</dbReference>
<comment type="caution">
    <text evidence="1">The sequence shown here is derived from an EMBL/GenBank/DDBJ whole genome shotgun (WGS) entry which is preliminary data.</text>
</comment>
<organism evidence="1 3">
    <name type="scientific">Clostridium neonatale</name>
    <dbReference type="NCBI Taxonomy" id="137838"/>
    <lineage>
        <taxon>Bacteria</taxon>
        <taxon>Bacillati</taxon>
        <taxon>Bacillota</taxon>
        <taxon>Clostridia</taxon>
        <taxon>Eubacteriales</taxon>
        <taxon>Clostridiaceae</taxon>
        <taxon>Clostridium</taxon>
    </lineage>
</organism>
<dbReference type="EMBL" id="CAMTCP010000099">
    <property type="protein sequence ID" value="CAI3552223.1"/>
    <property type="molecule type" value="Genomic_DNA"/>
</dbReference>
<dbReference type="Proteomes" id="UP000789738">
    <property type="component" value="Unassembled WGS sequence"/>
</dbReference>
<dbReference type="AlphaFoldDB" id="A0AA86MD88"/>
<dbReference type="EMBL" id="CAKJVE010000001">
    <property type="protein sequence ID" value="CAG9701847.1"/>
    <property type="molecule type" value="Genomic_DNA"/>
</dbReference>
<reference evidence="2" key="2">
    <citation type="submission" date="2022-10" db="EMBL/GenBank/DDBJ databases">
        <authorList>
            <person name="Aires J."/>
            <person name="Mesa V."/>
        </authorList>
    </citation>
    <scope>NUCLEOTIDE SEQUENCE</scope>
    <source>
        <strain evidence="2">Clostridium neonatale JD116</strain>
    </source>
</reference>
<proteinExistence type="predicted"/>